<keyword evidence="3" id="KW-1185">Reference proteome</keyword>
<organism evidence="2 3">
    <name type="scientific">Slackia piriformis YIT 12062</name>
    <dbReference type="NCBI Taxonomy" id="742818"/>
    <lineage>
        <taxon>Bacteria</taxon>
        <taxon>Bacillati</taxon>
        <taxon>Actinomycetota</taxon>
        <taxon>Coriobacteriia</taxon>
        <taxon>Eggerthellales</taxon>
        <taxon>Eggerthellaceae</taxon>
        <taxon>Slackia</taxon>
    </lineage>
</organism>
<keyword evidence="1" id="KW-1133">Transmembrane helix</keyword>
<feature type="transmembrane region" description="Helical" evidence="1">
    <location>
        <begin position="98"/>
        <end position="118"/>
    </location>
</feature>
<evidence type="ECO:0008006" key="4">
    <source>
        <dbReference type="Google" id="ProtNLM"/>
    </source>
</evidence>
<dbReference type="InParanoid" id="K0YN09"/>
<dbReference type="AlphaFoldDB" id="K0YN09"/>
<dbReference type="PATRIC" id="fig|742818.3.peg.381"/>
<accession>K0YN09</accession>
<feature type="transmembrane region" description="Helical" evidence="1">
    <location>
        <begin position="57"/>
        <end position="78"/>
    </location>
</feature>
<dbReference type="eggNOG" id="COG2717">
    <property type="taxonomic scope" value="Bacteria"/>
</dbReference>
<evidence type="ECO:0000313" key="2">
    <source>
        <dbReference type="EMBL" id="EJZ84738.1"/>
    </source>
</evidence>
<gene>
    <name evidence="2" type="ORF">HMPREF9451_00342</name>
</gene>
<feature type="transmembrane region" description="Helical" evidence="1">
    <location>
        <begin position="171"/>
        <end position="192"/>
    </location>
</feature>
<proteinExistence type="predicted"/>
<keyword evidence="1" id="KW-0472">Membrane</keyword>
<comment type="caution">
    <text evidence="2">The sequence shown here is derived from an EMBL/GenBank/DDBJ whole genome shotgun (WGS) entry which is preliminary data.</text>
</comment>
<protein>
    <recommendedName>
        <fullName evidence="4">Ferric oxidoreductase domain-containing protein</fullName>
    </recommendedName>
</protein>
<reference evidence="2 3" key="1">
    <citation type="submission" date="2012-08" db="EMBL/GenBank/DDBJ databases">
        <title>The Genome Sequence of Slackia piriformis YIT 12062.</title>
        <authorList>
            <consortium name="The Broad Institute Genome Sequencing Platform"/>
            <person name="Earl A."/>
            <person name="Ward D."/>
            <person name="Feldgarden M."/>
            <person name="Gevers D."/>
            <person name="Morotomi M."/>
            <person name="Walker B."/>
            <person name="Young S.K."/>
            <person name="Zeng Q."/>
            <person name="Gargeya S."/>
            <person name="Fitzgerald M."/>
            <person name="Haas B."/>
            <person name="Abouelleil A."/>
            <person name="Alvarado L."/>
            <person name="Arachchi H.M."/>
            <person name="Berlin A.M."/>
            <person name="Chapman S.B."/>
            <person name="Goldberg J."/>
            <person name="Griggs A."/>
            <person name="Gujja S."/>
            <person name="Hansen M."/>
            <person name="Howarth C."/>
            <person name="Imamovic A."/>
            <person name="Larimer J."/>
            <person name="McCowen C."/>
            <person name="Montmayeur A."/>
            <person name="Murphy C."/>
            <person name="Neiman D."/>
            <person name="Pearson M."/>
            <person name="Priest M."/>
            <person name="Roberts A."/>
            <person name="Saif S."/>
            <person name="Shea T."/>
            <person name="Sisk P."/>
            <person name="Sykes S."/>
            <person name="Wortman J."/>
            <person name="Nusbaum C."/>
            <person name="Birren B."/>
        </authorList>
    </citation>
    <scope>NUCLEOTIDE SEQUENCE [LARGE SCALE GENOMIC DNA]</scope>
    <source>
        <strain evidence="2 3">YIT 12062</strain>
    </source>
</reference>
<feature type="transmembrane region" description="Helical" evidence="1">
    <location>
        <begin position="198"/>
        <end position="218"/>
    </location>
</feature>
<evidence type="ECO:0000256" key="1">
    <source>
        <dbReference type="SAM" id="Phobius"/>
    </source>
</evidence>
<feature type="transmembrane region" description="Helical" evidence="1">
    <location>
        <begin position="130"/>
        <end position="150"/>
    </location>
</feature>
<keyword evidence="1" id="KW-0812">Transmembrane</keyword>
<dbReference type="HOGENOM" id="CLU_100156_0_0_11"/>
<dbReference type="RefSeq" id="WP_009138578.1">
    <property type="nucleotide sequence ID" value="NZ_JH815198.1"/>
</dbReference>
<dbReference type="Proteomes" id="UP000006069">
    <property type="component" value="Unassembled WGS sequence"/>
</dbReference>
<evidence type="ECO:0000313" key="3">
    <source>
        <dbReference type="Proteomes" id="UP000006069"/>
    </source>
</evidence>
<name>K0YN09_9ACTN</name>
<sequence>MMPAIFACSLACTVLFAVFAGPAIRKNPWVCYVPAVVLMAMYWAGAAGMLPQGLREIAFLLMQKGTLAMALFTVVMFVGVFPRGSKARLRLGAARAELSIAACLMICGHMVAYAASYVPRAFTVGFSNPFVVAGLLLAVVLAVLTAVLGVTSLSRVKARMAAAAWTRVQKLAYVFYGASYAHVLAMLLPSALGGGIAALQGVVVYTTVFAAYAALRIARAVADRAQRSGRA</sequence>
<dbReference type="EMBL" id="ADMD01000001">
    <property type="protein sequence ID" value="EJZ84738.1"/>
    <property type="molecule type" value="Genomic_DNA"/>
</dbReference>